<protein>
    <recommendedName>
        <fullName evidence="5">DUF2157 domain-containing protein</fullName>
    </recommendedName>
</protein>
<proteinExistence type="predicted"/>
<dbReference type="OrthoDB" id="472871at2"/>
<keyword evidence="2" id="KW-0812">Transmembrane</keyword>
<feature type="transmembrane region" description="Helical" evidence="2">
    <location>
        <begin position="1345"/>
        <end position="1362"/>
    </location>
</feature>
<reference evidence="4" key="1">
    <citation type="submission" date="2017-05" db="EMBL/GenBank/DDBJ databases">
        <title>Physiological properties and genetic analysis related to exopolysaccharide production of fresh-water unicellular cyanobacterium Aphanothece sacrum, Suizenji Nori, that has been cultured as a food source in Japan.</title>
        <authorList>
            <person name="Kanesaki Y."/>
            <person name="Yoshikawa S."/>
            <person name="Ohki K."/>
        </authorList>
    </citation>
    <scope>NUCLEOTIDE SEQUENCE [LARGE SCALE GENOMIC DNA]</scope>
    <source>
        <strain evidence="4">FPU1</strain>
    </source>
</reference>
<feature type="transmembrane region" description="Helical" evidence="2">
    <location>
        <begin position="1240"/>
        <end position="1259"/>
    </location>
</feature>
<feature type="transmembrane region" description="Helical" evidence="2">
    <location>
        <begin position="678"/>
        <end position="701"/>
    </location>
</feature>
<evidence type="ECO:0000313" key="4">
    <source>
        <dbReference type="Proteomes" id="UP000287247"/>
    </source>
</evidence>
<feature type="transmembrane region" description="Helical" evidence="2">
    <location>
        <begin position="1177"/>
        <end position="1206"/>
    </location>
</feature>
<comment type="caution">
    <text evidence="3">The sequence shown here is derived from an EMBL/GenBank/DDBJ whole genome shotgun (WGS) entry which is preliminary data.</text>
</comment>
<feature type="transmembrane region" description="Helical" evidence="2">
    <location>
        <begin position="950"/>
        <end position="970"/>
    </location>
</feature>
<feature type="transmembrane region" description="Helical" evidence="2">
    <location>
        <begin position="303"/>
        <end position="325"/>
    </location>
</feature>
<feature type="transmembrane region" description="Helical" evidence="2">
    <location>
        <begin position="784"/>
        <end position="801"/>
    </location>
</feature>
<feature type="transmembrane region" description="Helical" evidence="2">
    <location>
        <begin position="237"/>
        <end position="259"/>
    </location>
</feature>
<accession>A0A401ID15</accession>
<feature type="transmembrane region" description="Helical" evidence="2">
    <location>
        <begin position="1115"/>
        <end position="1136"/>
    </location>
</feature>
<feature type="transmembrane region" description="Helical" evidence="2">
    <location>
        <begin position="1296"/>
        <end position="1312"/>
    </location>
</feature>
<name>A0A401ID15_APHSA</name>
<keyword evidence="2" id="KW-0472">Membrane</keyword>
<evidence type="ECO:0008006" key="5">
    <source>
        <dbReference type="Google" id="ProtNLM"/>
    </source>
</evidence>
<feature type="transmembrane region" description="Helical" evidence="2">
    <location>
        <begin position="345"/>
        <end position="364"/>
    </location>
</feature>
<feature type="transmembrane region" description="Helical" evidence="2">
    <location>
        <begin position="862"/>
        <end position="884"/>
    </location>
</feature>
<feature type="transmembrane region" description="Helical" evidence="2">
    <location>
        <begin position="402"/>
        <end position="431"/>
    </location>
</feature>
<feature type="transmembrane region" description="Helical" evidence="2">
    <location>
        <begin position="265"/>
        <end position="283"/>
    </location>
</feature>
<feature type="transmembrane region" description="Helical" evidence="2">
    <location>
        <begin position="626"/>
        <end position="646"/>
    </location>
</feature>
<feature type="transmembrane region" description="Helical" evidence="2">
    <location>
        <begin position="205"/>
        <end position="225"/>
    </location>
</feature>
<sequence>MPFQPDDFPLTPQNRLIRLQISITSLPQLLEGWETWLQLGLLTDVELQTNLTTEHPQFHLQLQSSINPSNLIQGLQTWQDLEIINQNTDISLEIKVNSSHESLLIGLDAWLQLELLTDNQINKISQNYLTCTISSPVITPQTTREWREERIQPPTRQRSVSRIGQMMQSLMAELSVIWLLLLGIFMVVISSGVIAANNWQNVPILGQYAILWLYTLGFWAASVWTNKQPHLRLTSQALRLVTLLLVTVNFWAMDSFYLWHTPLGWLIMSIAALSLSFLTIKLFKNASSGWPLINHLGLSYIHWGWTIPGMPLIATYAGVIGTTLITLTVPQPTLETENRLDRLPFSLTGAIVVYAVAILLIRAIFVTPVGISQLGLAVGICGWLMLWRFPFYQGIWSRVGTILLGLGWLLSVVKIPLQAIAVSGLAILYLSRRLRQYRLKKDWLLIFVIGLQLQWLFLRLSPLQNIITSIITITDTQSISWTWLSILLLPYLFVHIALINLFSRLGKGSLANFSGQIIALFGIILTALSLVHPLLRTVNLAISTVALVWVTQSSIKRSQELPRNPPSKGRNIHTTGNITPLQTGNVNSLQTDNIDSLQTNNIAPLQTNNIAPLLKGGWGDQQLSNLLGYLTHITGLLSLFSLINLAVPSLDLSVWATILLALMAVEGIFSLKESPDSFWLTVGSKSAWLICLVLGAMAYYLLWFNRFNSPVLALIWLIYPLVFTLIGIKDLKRRILGNWLSVLGLIMMQGLTLFSPETRLIGLGIATVFLFINTKYLSHCLSAAIAIGFTLSLVGTGLKVWQFSITQGLLFPVTIIMILWLLWGKLNTKTNSLAKVYTYAIDGWAITLSSIALVTLTVHSLIVYWGFIDGSQGAIFSLFLLLAMITYRSWNHPTNWSVYAIGWSLELLTVEVLGLTGRSIIALGIANIILGLLTQLLGQWWSKRTQQTNILSSWHILPLLYGGLGTALRWNIWENWTGFSSLGLVLIILGVGRRKQQFKPLLYVAIAGFSLSLYELLLYQVDSLSLGDRFLAMTTLATTIMYGYRLASSWLTDYLNFTTEELNWVAHIHWCLGSLFLGLGTLYPIEVNSWAGLGAGFFLTRYALMQGRYPHPHEVWVYLGILEGSAIAVYSSSLVPTPPFLSHLFEESTGILISLSSLVVYGLPWEQWGWPVRPWRVFAYLLPLGGILTALSPINEITWLVGAICYGILGKLGQNRRLWYLSLLLVDGAIAYRLRYFSVIIPFLYFCLVGLSLLIIVRIEPACDGINSNILRHYLRLLGTGLICFSSLLFYSKTGIIPGFLSLISIFVGLSFQVRAFLFVGTMTFLINGFYQLVILSFMYPLLKWIIGLCLGLIFIWIAASFESRKTQFTRLFYQWINHFETWD</sequence>
<feature type="transmembrane region" description="Helical" evidence="2">
    <location>
        <begin position="807"/>
        <end position="824"/>
    </location>
</feature>
<feature type="transmembrane region" description="Helical" evidence="2">
    <location>
        <begin position="1001"/>
        <end position="1021"/>
    </location>
</feature>
<keyword evidence="2" id="KW-1133">Transmembrane helix</keyword>
<keyword evidence="4" id="KW-1185">Reference proteome</keyword>
<feature type="transmembrane region" description="Helical" evidence="2">
    <location>
        <begin position="920"/>
        <end position="938"/>
    </location>
</feature>
<feature type="transmembrane region" description="Helical" evidence="2">
    <location>
        <begin position="1317"/>
        <end position="1339"/>
    </location>
</feature>
<feature type="transmembrane region" description="Helical" evidence="2">
    <location>
        <begin position="510"/>
        <end position="531"/>
    </location>
</feature>
<dbReference type="RefSeq" id="WP_124977293.1">
    <property type="nucleotide sequence ID" value="NZ_BDQK01000001.1"/>
</dbReference>
<evidence type="ECO:0000256" key="2">
    <source>
        <dbReference type="SAM" id="Phobius"/>
    </source>
</evidence>
<feature type="transmembrane region" description="Helical" evidence="2">
    <location>
        <begin position="652"/>
        <end position="671"/>
    </location>
</feature>
<feature type="transmembrane region" description="Helical" evidence="2">
    <location>
        <begin position="1064"/>
        <end position="1083"/>
    </location>
</feature>
<feature type="transmembrane region" description="Helical" evidence="2">
    <location>
        <begin position="443"/>
        <end position="461"/>
    </location>
</feature>
<evidence type="ECO:0000313" key="3">
    <source>
        <dbReference type="EMBL" id="GBF79124.1"/>
    </source>
</evidence>
<evidence type="ECO:0000256" key="1">
    <source>
        <dbReference type="SAM" id="MobiDB-lite"/>
    </source>
</evidence>
<feature type="transmembrane region" description="Helical" evidence="2">
    <location>
        <begin position="707"/>
        <end position="728"/>
    </location>
</feature>
<dbReference type="EMBL" id="BDQK01000001">
    <property type="protein sequence ID" value="GBF79124.1"/>
    <property type="molecule type" value="Genomic_DNA"/>
</dbReference>
<feature type="transmembrane region" description="Helical" evidence="2">
    <location>
        <begin position="176"/>
        <end position="199"/>
    </location>
</feature>
<gene>
    <name evidence="3" type="ORF">AsFPU1_0516</name>
</gene>
<dbReference type="Proteomes" id="UP000287247">
    <property type="component" value="Unassembled WGS sequence"/>
</dbReference>
<feature type="transmembrane region" description="Helical" evidence="2">
    <location>
        <begin position="1148"/>
        <end position="1165"/>
    </location>
</feature>
<feature type="transmembrane region" description="Helical" evidence="2">
    <location>
        <begin position="371"/>
        <end position="390"/>
    </location>
</feature>
<feature type="transmembrane region" description="Helical" evidence="2">
    <location>
        <begin position="976"/>
        <end position="992"/>
    </location>
</feature>
<feature type="transmembrane region" description="Helical" evidence="2">
    <location>
        <begin position="836"/>
        <end position="856"/>
    </location>
</feature>
<feature type="transmembrane region" description="Helical" evidence="2">
    <location>
        <begin position="481"/>
        <end position="503"/>
    </location>
</feature>
<feature type="region of interest" description="Disordered" evidence="1">
    <location>
        <begin position="559"/>
        <end position="578"/>
    </location>
</feature>
<feature type="transmembrane region" description="Helical" evidence="2">
    <location>
        <begin position="735"/>
        <end position="754"/>
    </location>
</feature>
<organism evidence="3 4">
    <name type="scientific">Aphanothece sacrum FPU1</name>
    <dbReference type="NCBI Taxonomy" id="1920663"/>
    <lineage>
        <taxon>Bacteria</taxon>
        <taxon>Bacillati</taxon>
        <taxon>Cyanobacteriota</taxon>
        <taxon>Cyanophyceae</taxon>
        <taxon>Oscillatoriophycideae</taxon>
        <taxon>Chroococcales</taxon>
        <taxon>Aphanothecaceae</taxon>
        <taxon>Aphanothece</taxon>
    </lineage>
</organism>